<dbReference type="PROSITE" id="PS50994">
    <property type="entry name" value="INTEGRASE"/>
    <property type="match status" value="1"/>
</dbReference>
<proteinExistence type="predicted"/>
<dbReference type="GO" id="GO:0003676">
    <property type="term" value="F:nucleic acid binding"/>
    <property type="evidence" value="ECO:0007669"/>
    <property type="project" value="InterPro"/>
</dbReference>
<dbReference type="GO" id="GO:0015074">
    <property type="term" value="P:DNA integration"/>
    <property type="evidence" value="ECO:0007669"/>
    <property type="project" value="InterPro"/>
</dbReference>
<evidence type="ECO:0000313" key="2">
    <source>
        <dbReference type="EMBL" id="GFO17003.1"/>
    </source>
</evidence>
<feature type="domain" description="Integrase catalytic" evidence="1">
    <location>
        <begin position="220"/>
        <end position="266"/>
    </location>
</feature>
<dbReference type="InterPro" id="IPR021109">
    <property type="entry name" value="Peptidase_aspartic_dom_sf"/>
</dbReference>
<protein>
    <submittedName>
        <fullName evidence="2">Transposon ty3-i Gag-Pol polyprotein</fullName>
    </submittedName>
</protein>
<evidence type="ECO:0000259" key="1">
    <source>
        <dbReference type="PROSITE" id="PS50994"/>
    </source>
</evidence>
<dbReference type="InterPro" id="IPR012337">
    <property type="entry name" value="RNaseH-like_sf"/>
</dbReference>
<dbReference type="EMBL" id="BLXT01004727">
    <property type="protein sequence ID" value="GFO17003.1"/>
    <property type="molecule type" value="Genomic_DNA"/>
</dbReference>
<dbReference type="AlphaFoldDB" id="A0AAV4BBS4"/>
<keyword evidence="3" id="KW-1185">Reference proteome</keyword>
<gene>
    <name evidence="2" type="ORF">PoB_004350800</name>
</gene>
<dbReference type="InterPro" id="IPR036397">
    <property type="entry name" value="RNaseH_sf"/>
</dbReference>
<evidence type="ECO:0000313" key="3">
    <source>
        <dbReference type="Proteomes" id="UP000735302"/>
    </source>
</evidence>
<dbReference type="SUPFAM" id="SSF53098">
    <property type="entry name" value="Ribonuclease H-like"/>
    <property type="match status" value="1"/>
</dbReference>
<dbReference type="Proteomes" id="UP000735302">
    <property type="component" value="Unassembled WGS sequence"/>
</dbReference>
<name>A0AAV4BBS4_9GAST</name>
<dbReference type="InterPro" id="IPR001584">
    <property type="entry name" value="Integrase_cat-core"/>
</dbReference>
<organism evidence="2 3">
    <name type="scientific">Plakobranchus ocellatus</name>
    <dbReference type="NCBI Taxonomy" id="259542"/>
    <lineage>
        <taxon>Eukaryota</taxon>
        <taxon>Metazoa</taxon>
        <taxon>Spiralia</taxon>
        <taxon>Lophotrochozoa</taxon>
        <taxon>Mollusca</taxon>
        <taxon>Gastropoda</taxon>
        <taxon>Heterobranchia</taxon>
        <taxon>Euthyneura</taxon>
        <taxon>Panpulmonata</taxon>
        <taxon>Sacoglossa</taxon>
        <taxon>Placobranchoidea</taxon>
        <taxon>Plakobranchidae</taxon>
        <taxon>Plakobranchus</taxon>
    </lineage>
</organism>
<accession>A0AAV4BBS4</accession>
<comment type="caution">
    <text evidence="2">The sequence shown here is derived from an EMBL/GenBank/DDBJ whole genome shotgun (WGS) entry which is preliminary data.</text>
</comment>
<reference evidence="2 3" key="1">
    <citation type="journal article" date="2021" name="Elife">
        <title>Chloroplast acquisition without the gene transfer in kleptoplastic sea slugs, Plakobranchus ocellatus.</title>
        <authorList>
            <person name="Maeda T."/>
            <person name="Takahashi S."/>
            <person name="Yoshida T."/>
            <person name="Shimamura S."/>
            <person name="Takaki Y."/>
            <person name="Nagai Y."/>
            <person name="Toyoda A."/>
            <person name="Suzuki Y."/>
            <person name="Arimoto A."/>
            <person name="Ishii H."/>
            <person name="Satoh N."/>
            <person name="Nishiyama T."/>
            <person name="Hasebe M."/>
            <person name="Maruyama T."/>
            <person name="Minagawa J."/>
            <person name="Obokata J."/>
            <person name="Shigenobu S."/>
        </authorList>
    </citation>
    <scope>NUCLEOTIDE SEQUENCE [LARGE SCALE GENOMIC DNA]</scope>
</reference>
<dbReference type="SUPFAM" id="SSF50630">
    <property type="entry name" value="Acid proteases"/>
    <property type="match status" value="1"/>
</dbReference>
<sequence>MEEFIKADNAERLISAEEKQCTLEAVKQWIKSVILHEQQIVQKNAKTFDTRRKTDFENFDLGRLEKTRCETRCINKISDTDKSPPFVKLGVGNENLKFQIDTGATLSEMNYAVFRRCWPKRPVLKFIVTLETYTGETVCNYGTVEVEVNKTSTTLSTPADECEMEMDKGGEKVLCLTLCRCFKMYVGQKKAVTSSDKATHTKKGPVLGERTEYQTLNVLDHGAAFTSSEFHQFMENNGIKHIRCASIHSATNGQAERGVQVFKEGVKYQTGGSLVLPRPGPFQAKEGDLDLSIILPIPPQNGDLWVSIYCFLQQAVRFSQIQIRYSEKTILKSF</sequence>
<dbReference type="Gene3D" id="3.30.420.10">
    <property type="entry name" value="Ribonuclease H-like superfamily/Ribonuclease H"/>
    <property type="match status" value="1"/>
</dbReference>